<feature type="domain" description="Transposase IS801/IS1294" evidence="2">
    <location>
        <begin position="195"/>
        <end position="387"/>
    </location>
</feature>
<dbReference type="Pfam" id="PF04986">
    <property type="entry name" value="Y2_Tnp"/>
    <property type="match status" value="1"/>
</dbReference>
<evidence type="ECO:0000256" key="1">
    <source>
        <dbReference type="SAM" id="MobiDB-lite"/>
    </source>
</evidence>
<dbReference type="EMBL" id="DQ875599">
    <property type="protein sequence ID" value="ABI49643.1"/>
    <property type="molecule type" value="Genomic_DNA"/>
</dbReference>
<organism evidence="4">
    <name type="scientific">Comamonas testosteroni CNB-1</name>
    <dbReference type="NCBI Taxonomy" id="543891"/>
    <lineage>
        <taxon>Bacteria</taxon>
        <taxon>Pseudomonadati</taxon>
        <taxon>Pseudomonadota</taxon>
        <taxon>Betaproteobacteria</taxon>
        <taxon>Burkholderiales</taxon>
        <taxon>Comamonadaceae</taxon>
        <taxon>Comamonas</taxon>
    </lineage>
</organism>
<evidence type="ECO:0000259" key="2">
    <source>
        <dbReference type="Pfam" id="PF04986"/>
    </source>
</evidence>
<reference evidence="4" key="1">
    <citation type="journal article" date="2007" name="J. Bacteriol.">
        <title>A novel deaminase involved in chloronitrobenzene and nitrobenzene degradation with Comamonas sp. strain CNB-1.</title>
        <authorList>
            <person name="Liu L."/>
            <person name="Wu J.F."/>
            <person name="Ma Y.F."/>
            <person name="Wang S.Y."/>
            <person name="Zhao G.P."/>
            <person name="Liu S.J."/>
        </authorList>
    </citation>
    <scope>NUCLEOTIDE SEQUENCE</scope>
    <source>
        <strain evidence="4">CNB-1</strain>
        <plasmid evidence="4">pCNB1</plasmid>
    </source>
</reference>
<dbReference type="GO" id="GO:0003677">
    <property type="term" value="F:DNA binding"/>
    <property type="evidence" value="ECO:0007669"/>
    <property type="project" value="InterPro"/>
</dbReference>
<gene>
    <name evidence="4" type="primary">tnpA</name>
</gene>
<dbReference type="InterPro" id="IPR054832">
    <property type="entry name" value="transpos_IS91"/>
</dbReference>
<evidence type="ECO:0000259" key="3">
    <source>
        <dbReference type="Pfam" id="PF14319"/>
    </source>
</evidence>
<dbReference type="AlphaFoldDB" id="Q09KR2"/>
<sequence>MSATSKPKLYNPRHPERTLLYQTVAEHYETWLELASAGQFDGQGDHHTPKPFVRKAFAKYLECGIFAHGFARARCGDCGHDYFVAFSCKGRGVCPSCTTRRMVETAAHLNDHVFPRLPVRQWVLSTAAHLNDHVFPRLPVRQWVLSVPKRLRYFMQRDGAVLSMVLRIFLRVIAQTLQTHSPGAAHMDKAGLHIGAIAFIHRFGSSLNEHVHFHVCVVDGVFEEVEGEGDADATPRISSPGVIFHAATGIDAATVAPVQTTLQKRILRAFVARGLLENCDAKDMLGYKHSGFSVDAGVCIEAHDRAALERLLRYCARPPFSMERLRKEGSKLVYRCAKQRSEPTSDKRGAKADELHLTPLELIDRIAALVPPPRTHRHRYFGVLAPNSPLRAAVTALAQPAASQPATVETAQPGAGVPGVAAPGNAATPTPEPEARPKRAAHYLWAVLITRIYEAFPLLCPMCGGQMRIIAFITHSAEIRHILNHIGVESAPPHITPARGPPLWEGCDAPVDDGAQGEPDWDLAAQPDEVDQRVNW</sequence>
<feature type="domain" description="Transposase zinc-binding" evidence="3">
    <location>
        <begin position="46"/>
        <end position="125"/>
    </location>
</feature>
<dbReference type="InterPro" id="IPR007069">
    <property type="entry name" value="Transposase_32"/>
</dbReference>
<proteinExistence type="predicted"/>
<geneLocation type="plasmid" evidence="4">
    <name>pCNB1</name>
</geneLocation>
<feature type="region of interest" description="Disordered" evidence="1">
    <location>
        <begin position="508"/>
        <end position="536"/>
    </location>
</feature>
<accession>Q09KR2</accession>
<dbReference type="InterPro" id="IPR026889">
    <property type="entry name" value="Zn_Tnp"/>
</dbReference>
<protein>
    <submittedName>
        <fullName evidence="4">Transposase</fullName>
    </submittedName>
</protein>
<keyword evidence="4" id="KW-0614">Plasmid</keyword>
<dbReference type="Pfam" id="PF14319">
    <property type="entry name" value="Zn_Tnp_IS91"/>
    <property type="match status" value="1"/>
</dbReference>
<dbReference type="RefSeq" id="WP_032491796.1">
    <property type="nucleotide sequence ID" value="NC_010935.1"/>
</dbReference>
<evidence type="ECO:0000313" key="4">
    <source>
        <dbReference type="EMBL" id="ABI49643.1"/>
    </source>
</evidence>
<dbReference type="NCBIfam" id="NF033538">
    <property type="entry name" value="transpos_IS91"/>
    <property type="match status" value="1"/>
</dbReference>
<dbReference type="GO" id="GO:0004803">
    <property type="term" value="F:transposase activity"/>
    <property type="evidence" value="ECO:0007669"/>
    <property type="project" value="InterPro"/>
</dbReference>
<name>Q09KR2_COMTE</name>
<dbReference type="GO" id="GO:0006313">
    <property type="term" value="P:DNA transposition"/>
    <property type="evidence" value="ECO:0007669"/>
    <property type="project" value="InterPro"/>
</dbReference>